<dbReference type="Proteomes" id="UP000266188">
    <property type="component" value="Unassembled WGS sequence"/>
</dbReference>
<keyword evidence="1" id="KW-1133">Transmembrane helix</keyword>
<keyword evidence="3" id="KW-1185">Reference proteome</keyword>
<accession>A0A3A2ZDU1</accession>
<feature type="transmembrane region" description="Helical" evidence="1">
    <location>
        <begin position="91"/>
        <end position="108"/>
    </location>
</feature>
<reference evidence="3" key="1">
    <citation type="submission" date="2017-02" db="EMBL/GenBank/DDBJ databases">
        <authorList>
            <person name="Tafer H."/>
            <person name="Lopandic K."/>
        </authorList>
    </citation>
    <scope>NUCLEOTIDE SEQUENCE [LARGE SCALE GENOMIC DNA]</scope>
    <source>
        <strain evidence="3">CBS 366.77</strain>
    </source>
</reference>
<evidence type="ECO:0000313" key="3">
    <source>
        <dbReference type="Proteomes" id="UP000266188"/>
    </source>
</evidence>
<evidence type="ECO:0000313" key="2">
    <source>
        <dbReference type="EMBL" id="RJE19497.1"/>
    </source>
</evidence>
<dbReference type="STRING" id="2070753.A0A3A2ZDU1"/>
<keyword evidence="1" id="KW-0812">Transmembrane</keyword>
<keyword evidence="1" id="KW-0472">Membrane</keyword>
<organism evidence="2 3">
    <name type="scientific">Aspergillus sclerotialis</name>
    <dbReference type="NCBI Taxonomy" id="2070753"/>
    <lineage>
        <taxon>Eukaryota</taxon>
        <taxon>Fungi</taxon>
        <taxon>Dikarya</taxon>
        <taxon>Ascomycota</taxon>
        <taxon>Pezizomycotina</taxon>
        <taxon>Eurotiomycetes</taxon>
        <taxon>Eurotiomycetidae</taxon>
        <taxon>Eurotiales</taxon>
        <taxon>Aspergillaceae</taxon>
        <taxon>Aspergillus</taxon>
        <taxon>Aspergillus subgen. Polypaecilum</taxon>
    </lineage>
</organism>
<name>A0A3A2ZDU1_9EURO</name>
<comment type="caution">
    <text evidence="2">The sequence shown here is derived from an EMBL/GenBank/DDBJ whole genome shotgun (WGS) entry which is preliminary data.</text>
</comment>
<protein>
    <submittedName>
        <fullName evidence="2">Uncharacterized protein</fullName>
    </submittedName>
</protein>
<dbReference type="AlphaFoldDB" id="A0A3A2ZDU1"/>
<evidence type="ECO:0000256" key="1">
    <source>
        <dbReference type="SAM" id="Phobius"/>
    </source>
</evidence>
<sequence length="157" mass="17872">MADKLDPNSTNHSLQWYLDGDIYPFAWDQASAPDPTDTSDLPSLDYALYLFHIVRFRLGQTYRLFGDDSFVTYVHRLYSNRPNAKATEPRFAFVRFLMVLALGNAFIARPRNQKDPPGSKYFVRAMSAMPKYTSTGKDSLLAIEAFALRSGSPARKY</sequence>
<dbReference type="EMBL" id="MVGC01000399">
    <property type="protein sequence ID" value="RJE19497.1"/>
    <property type="molecule type" value="Genomic_DNA"/>
</dbReference>
<gene>
    <name evidence="2" type="ORF">PHISCL_08159</name>
</gene>
<dbReference type="OrthoDB" id="3548654at2759"/>
<proteinExistence type="predicted"/>